<organism evidence="1">
    <name type="scientific">Timema monikensis</name>
    <dbReference type="NCBI Taxonomy" id="170555"/>
    <lineage>
        <taxon>Eukaryota</taxon>
        <taxon>Metazoa</taxon>
        <taxon>Ecdysozoa</taxon>
        <taxon>Arthropoda</taxon>
        <taxon>Hexapoda</taxon>
        <taxon>Insecta</taxon>
        <taxon>Pterygota</taxon>
        <taxon>Neoptera</taxon>
        <taxon>Polyneoptera</taxon>
        <taxon>Phasmatodea</taxon>
        <taxon>Timematodea</taxon>
        <taxon>Timematoidea</taxon>
        <taxon>Timematidae</taxon>
        <taxon>Timema</taxon>
    </lineage>
</organism>
<sequence length="224" mass="25595">MSSHYPITGMRYRCCSHPSPVTYSCSDLSCANLAPGMSHRFWRHQGCGTLGRGTDREFLSRGVLYEKLKVPGRKIPKKPLVFGIMDPTPHPMVPPPLPEVLLKCGAILLDDIYLDKNGMSQFLMRNWPSRSEFMNSIQLWCEVEAAWEELADSQRAPGFETRGWLVASEFLPFRTQSRKPLRLRSLWMHASASKLCASVRKRARRNRILINPSKPMVARPSWSH</sequence>
<name>A0A7R9HR94_9NEOP</name>
<protein>
    <submittedName>
        <fullName evidence="1">Uncharacterized protein</fullName>
    </submittedName>
</protein>
<gene>
    <name evidence="1" type="ORF">TMSB3V08_LOCUS8431</name>
</gene>
<dbReference type="EMBL" id="OB795121">
    <property type="protein sequence ID" value="CAD7431709.1"/>
    <property type="molecule type" value="Genomic_DNA"/>
</dbReference>
<reference evidence="1" key="1">
    <citation type="submission" date="2020-11" db="EMBL/GenBank/DDBJ databases">
        <authorList>
            <person name="Tran Van P."/>
        </authorList>
    </citation>
    <scope>NUCLEOTIDE SEQUENCE</scope>
</reference>
<proteinExistence type="predicted"/>
<dbReference type="AlphaFoldDB" id="A0A7R9HR94"/>
<evidence type="ECO:0000313" key="1">
    <source>
        <dbReference type="EMBL" id="CAD7431709.1"/>
    </source>
</evidence>
<accession>A0A7R9HR94</accession>